<comment type="caution">
    <text evidence="2">The sequence shown here is derived from an EMBL/GenBank/DDBJ whole genome shotgun (WGS) entry which is preliminary data.</text>
</comment>
<dbReference type="EMBL" id="DVIT01000002">
    <property type="protein sequence ID" value="HIS46056.1"/>
    <property type="molecule type" value="Genomic_DNA"/>
</dbReference>
<organism evidence="2 3">
    <name type="scientific">Candidatus Scybalocola faecigallinarum</name>
    <dbReference type="NCBI Taxonomy" id="2840941"/>
    <lineage>
        <taxon>Bacteria</taxon>
        <taxon>Bacillati</taxon>
        <taxon>Bacillota</taxon>
        <taxon>Clostridia</taxon>
        <taxon>Lachnospirales</taxon>
        <taxon>Lachnospiraceae</taxon>
        <taxon>Lachnospiraceae incertae sedis</taxon>
        <taxon>Candidatus Scybalocola (ex Gilroy et al. 2021)</taxon>
    </lineage>
</organism>
<dbReference type="InterPro" id="IPR032710">
    <property type="entry name" value="NTF2-like_dom_sf"/>
</dbReference>
<dbReference type="SUPFAM" id="SSF54427">
    <property type="entry name" value="NTF2-like"/>
    <property type="match status" value="1"/>
</dbReference>
<protein>
    <submittedName>
        <fullName evidence="2">Nuclear transport factor 2 family protein</fullName>
    </submittedName>
</protein>
<accession>A0A9D1F1Y5</accession>
<proteinExistence type="predicted"/>
<feature type="domain" description="SnoaL-like" evidence="1">
    <location>
        <begin position="5"/>
        <end position="63"/>
    </location>
</feature>
<evidence type="ECO:0000313" key="2">
    <source>
        <dbReference type="EMBL" id="HIS46056.1"/>
    </source>
</evidence>
<sequence length="74" mass="8620">MSKDIYHINGQQTLTSYTGEEAEGIAYCEATLVDEKDVVTTNYVRYTDHYVKADGKWYLKKRRTTFIFAESRQA</sequence>
<reference evidence="2" key="2">
    <citation type="journal article" date="2021" name="PeerJ">
        <title>Extensive microbial diversity within the chicken gut microbiome revealed by metagenomics and culture.</title>
        <authorList>
            <person name="Gilroy R."/>
            <person name="Ravi A."/>
            <person name="Getino M."/>
            <person name="Pursley I."/>
            <person name="Horton D.L."/>
            <person name="Alikhan N.F."/>
            <person name="Baker D."/>
            <person name="Gharbi K."/>
            <person name="Hall N."/>
            <person name="Watson M."/>
            <person name="Adriaenssens E.M."/>
            <person name="Foster-Nyarko E."/>
            <person name="Jarju S."/>
            <person name="Secka A."/>
            <person name="Antonio M."/>
            <person name="Oren A."/>
            <person name="Chaudhuri R.R."/>
            <person name="La Ragione R."/>
            <person name="Hildebrand F."/>
            <person name="Pallen M.J."/>
        </authorList>
    </citation>
    <scope>NUCLEOTIDE SEQUENCE</scope>
    <source>
        <strain evidence="2">CHK178-757</strain>
    </source>
</reference>
<dbReference type="Proteomes" id="UP000823927">
    <property type="component" value="Unassembled WGS sequence"/>
</dbReference>
<name>A0A9D1F1Y5_9FIRM</name>
<dbReference type="Gene3D" id="3.10.450.50">
    <property type="match status" value="1"/>
</dbReference>
<gene>
    <name evidence="2" type="ORF">IAB46_00595</name>
</gene>
<reference evidence="2" key="1">
    <citation type="submission" date="2020-10" db="EMBL/GenBank/DDBJ databases">
        <authorList>
            <person name="Gilroy R."/>
        </authorList>
    </citation>
    <scope>NUCLEOTIDE SEQUENCE</scope>
    <source>
        <strain evidence="2">CHK178-757</strain>
    </source>
</reference>
<dbReference type="AlphaFoldDB" id="A0A9D1F1Y5"/>
<evidence type="ECO:0000313" key="3">
    <source>
        <dbReference type="Proteomes" id="UP000823927"/>
    </source>
</evidence>
<dbReference type="InterPro" id="IPR037401">
    <property type="entry name" value="SnoaL-like"/>
</dbReference>
<evidence type="ECO:0000259" key="1">
    <source>
        <dbReference type="Pfam" id="PF13577"/>
    </source>
</evidence>
<dbReference type="Pfam" id="PF13577">
    <property type="entry name" value="SnoaL_4"/>
    <property type="match status" value="1"/>
</dbReference>